<evidence type="ECO:0000313" key="4">
    <source>
        <dbReference type="Proteomes" id="UP000836841"/>
    </source>
</evidence>
<dbReference type="InterPro" id="IPR011990">
    <property type="entry name" value="TPR-like_helical_dom_sf"/>
</dbReference>
<sequence length="247" mass="28012">MSFRRQMNESVFGFSTREHFLLLPQAFRHSLLRHQILLKGIASAKRMTMDDGTFAPLLTLLDDPMFYDLSRQVHDAKRVFDGLCGSKDLISWNAMIAGFSKHEQKESAFELFIEMQRIWIETDVYTYTSVLSCCSGEEHRIFGKSLHCLVIKKGLEQVTSASNALISMYIQFPTSAMREALSLFESLESKDTVSWNSIMTGLSQKGLSEDAVKFFSCLRSSNIEVDDYAFSAVLRSCSDLATHQLVL</sequence>
<evidence type="ECO:0000256" key="1">
    <source>
        <dbReference type="ARBA" id="ARBA00022737"/>
    </source>
</evidence>
<evidence type="ECO:0000256" key="2">
    <source>
        <dbReference type="PROSITE-ProRule" id="PRU00708"/>
    </source>
</evidence>
<dbReference type="Proteomes" id="UP000836841">
    <property type="component" value="Chromosome 2"/>
</dbReference>
<accession>A0AAU9RLU6</accession>
<dbReference type="AlphaFoldDB" id="A0AAU9RLU6"/>
<dbReference type="Pfam" id="PF13041">
    <property type="entry name" value="PPR_2"/>
    <property type="match status" value="2"/>
</dbReference>
<keyword evidence="1" id="KW-0677">Repeat</keyword>
<gene>
    <name evidence="3" type="ORF">TAV2_LOCUS6853</name>
</gene>
<evidence type="ECO:0000313" key="3">
    <source>
        <dbReference type="EMBL" id="CAH2045449.1"/>
    </source>
</evidence>
<dbReference type="GO" id="GO:0009451">
    <property type="term" value="P:RNA modification"/>
    <property type="evidence" value="ECO:0007669"/>
    <property type="project" value="InterPro"/>
</dbReference>
<proteinExistence type="predicted"/>
<organism evidence="3 4">
    <name type="scientific">Thlaspi arvense</name>
    <name type="common">Field penny-cress</name>
    <dbReference type="NCBI Taxonomy" id="13288"/>
    <lineage>
        <taxon>Eukaryota</taxon>
        <taxon>Viridiplantae</taxon>
        <taxon>Streptophyta</taxon>
        <taxon>Embryophyta</taxon>
        <taxon>Tracheophyta</taxon>
        <taxon>Spermatophyta</taxon>
        <taxon>Magnoliopsida</taxon>
        <taxon>eudicotyledons</taxon>
        <taxon>Gunneridae</taxon>
        <taxon>Pentapetalae</taxon>
        <taxon>rosids</taxon>
        <taxon>malvids</taxon>
        <taxon>Brassicales</taxon>
        <taxon>Brassicaceae</taxon>
        <taxon>Thlaspideae</taxon>
        <taxon>Thlaspi</taxon>
    </lineage>
</organism>
<feature type="repeat" description="PPR" evidence="2">
    <location>
        <begin position="191"/>
        <end position="225"/>
    </location>
</feature>
<feature type="repeat" description="PPR" evidence="2">
    <location>
        <begin position="88"/>
        <end position="122"/>
    </location>
</feature>
<dbReference type="Gene3D" id="1.25.40.10">
    <property type="entry name" value="Tetratricopeptide repeat domain"/>
    <property type="match status" value="2"/>
</dbReference>
<dbReference type="InterPro" id="IPR002885">
    <property type="entry name" value="PPR_rpt"/>
</dbReference>
<name>A0AAU9RLU6_THLAR</name>
<dbReference type="PROSITE" id="PS51375">
    <property type="entry name" value="PPR"/>
    <property type="match status" value="2"/>
</dbReference>
<dbReference type="EMBL" id="OU466858">
    <property type="protein sequence ID" value="CAH2045449.1"/>
    <property type="molecule type" value="Genomic_DNA"/>
</dbReference>
<reference evidence="3 4" key="1">
    <citation type="submission" date="2022-03" db="EMBL/GenBank/DDBJ databases">
        <authorList>
            <person name="Nunn A."/>
            <person name="Chopra R."/>
            <person name="Nunn A."/>
            <person name="Contreras Garrido A."/>
        </authorList>
    </citation>
    <scope>NUCLEOTIDE SEQUENCE [LARGE SCALE GENOMIC DNA]</scope>
</reference>
<dbReference type="InterPro" id="IPR046960">
    <property type="entry name" value="PPR_At4g14850-like_plant"/>
</dbReference>
<dbReference type="PANTHER" id="PTHR47926">
    <property type="entry name" value="PENTATRICOPEPTIDE REPEAT-CONTAINING PROTEIN"/>
    <property type="match status" value="1"/>
</dbReference>
<protein>
    <recommendedName>
        <fullName evidence="5">Pentatricopeptide repeat-containing protein</fullName>
    </recommendedName>
</protein>
<keyword evidence="4" id="KW-1185">Reference proteome</keyword>
<dbReference type="NCBIfam" id="TIGR00756">
    <property type="entry name" value="PPR"/>
    <property type="match status" value="2"/>
</dbReference>
<evidence type="ECO:0008006" key="5">
    <source>
        <dbReference type="Google" id="ProtNLM"/>
    </source>
</evidence>
<dbReference type="GO" id="GO:0003723">
    <property type="term" value="F:RNA binding"/>
    <property type="evidence" value="ECO:0007669"/>
    <property type="project" value="InterPro"/>
</dbReference>